<feature type="domain" description="GAG-pre-integrase" evidence="4">
    <location>
        <begin position="230"/>
        <end position="302"/>
    </location>
</feature>
<dbReference type="Gene3D" id="3.30.420.10">
    <property type="entry name" value="Ribonuclease H-like superfamily/Ribonuclease H"/>
    <property type="match status" value="1"/>
</dbReference>
<evidence type="ECO:0000313" key="7">
    <source>
        <dbReference type="EMBL" id="GEU31647.1"/>
    </source>
</evidence>
<feature type="region of interest" description="Disordered" evidence="2">
    <location>
        <begin position="1176"/>
        <end position="1207"/>
    </location>
</feature>
<dbReference type="PANTHER" id="PTHR11439">
    <property type="entry name" value="GAG-POL-RELATED RETROTRANSPOSON"/>
    <property type="match status" value="1"/>
</dbReference>
<feature type="region of interest" description="Disordered" evidence="2">
    <location>
        <begin position="1416"/>
        <end position="1489"/>
    </location>
</feature>
<feature type="region of interest" description="Disordered" evidence="2">
    <location>
        <begin position="1942"/>
        <end position="1969"/>
    </location>
</feature>
<evidence type="ECO:0000256" key="2">
    <source>
        <dbReference type="SAM" id="MobiDB-lite"/>
    </source>
</evidence>
<dbReference type="InterPro" id="IPR043502">
    <property type="entry name" value="DNA/RNA_pol_sf"/>
</dbReference>
<feature type="non-terminal residue" evidence="7">
    <location>
        <position position="1"/>
    </location>
</feature>
<proteinExistence type="predicted"/>
<feature type="domain" description="Retrovirus-related Pol polyprotein from transposon TNT 1-94-like beta-barrel" evidence="5">
    <location>
        <begin position="1224"/>
        <end position="1271"/>
    </location>
</feature>
<dbReference type="EMBL" id="BKCJ010000272">
    <property type="protein sequence ID" value="GEU31647.1"/>
    <property type="molecule type" value="Genomic_DNA"/>
</dbReference>
<keyword evidence="1" id="KW-0378">Hydrolase</keyword>
<gene>
    <name evidence="7" type="ORF">Tci_003625</name>
</gene>
<evidence type="ECO:0000259" key="5">
    <source>
        <dbReference type="Pfam" id="PF22936"/>
    </source>
</evidence>
<dbReference type="InterPro" id="IPR025724">
    <property type="entry name" value="GAG-pre-integrase_dom"/>
</dbReference>
<comment type="caution">
    <text evidence="7">The sequence shown here is derived from an EMBL/GenBank/DDBJ whole genome shotgun (WGS) entry which is preliminary data.</text>
</comment>
<protein>
    <submittedName>
        <fullName evidence="7">Ribonuclease H-like domain-containing protein</fullName>
    </submittedName>
</protein>
<dbReference type="Pfam" id="PF07727">
    <property type="entry name" value="RVT_2"/>
    <property type="match status" value="2"/>
</dbReference>
<feature type="compositionally biased region" description="Basic and acidic residues" evidence="2">
    <location>
        <begin position="1437"/>
        <end position="1455"/>
    </location>
</feature>
<feature type="domain" description="GAG-pre-integrase" evidence="4">
    <location>
        <begin position="1313"/>
        <end position="1370"/>
    </location>
</feature>
<feature type="region of interest" description="Disordered" evidence="2">
    <location>
        <begin position="720"/>
        <end position="753"/>
    </location>
</feature>
<dbReference type="PANTHER" id="PTHR11439:SF509">
    <property type="entry name" value="RNA-DIRECTED DNA POLYMERASE"/>
    <property type="match status" value="1"/>
</dbReference>
<dbReference type="InterPro" id="IPR036397">
    <property type="entry name" value="RNaseH_sf"/>
</dbReference>
<dbReference type="Pfam" id="PF13976">
    <property type="entry name" value="gag_pre-integrs"/>
    <property type="match status" value="3"/>
</dbReference>
<feature type="domain" description="GAG-pre-integrase" evidence="4">
    <location>
        <begin position="446"/>
        <end position="511"/>
    </location>
</feature>
<feature type="compositionally biased region" description="Polar residues" evidence="2">
    <location>
        <begin position="787"/>
        <end position="803"/>
    </location>
</feature>
<keyword evidence="1" id="KW-0645">Protease</keyword>
<feature type="compositionally biased region" description="Pro residues" evidence="2">
    <location>
        <begin position="1946"/>
        <end position="1960"/>
    </location>
</feature>
<feature type="compositionally biased region" description="Polar residues" evidence="2">
    <location>
        <begin position="1416"/>
        <end position="1425"/>
    </location>
</feature>
<sequence>EEYLNSGGVCLWTYLRWLDEIDVSWCLKEVHKMGDDLVFRREVSGDASETVPNVFNVEPSTIKPTKDMSQSDMPSAPIIEDWVSDSEGDSEVSHGLGPQKTLSFLFDVHGNLHQALKDKGVIDSGCSRHMTGNISYLSDFKEINGGYVAFGGNPKGGKITGKGKIKTSKLDFDDVYFVKELKFNLFSTLQMCDKKNSVLFTNTECVVLSSEFKLLDKNHVLLRVPRENNMYNVDLKNVVPLGDLTCFFAKATLDESNLWHRRLGHINFKTMNKLVKGNLVRGLPSKVFENNHTCVACKKGKQHKASFSHGLGPQKTLSFLFDVHGNLQQALKDKGVIDSGCSRHMTGNISYLSDFKEINGGYVAFGGNPKGGKITGKGKIKTSKLDFHDVYFVKELKFNLFSALQMCDKKNHVLFTNTECVVLSSEFKLLDKNHVLLRVPRENSMYNVDLKNVVPLGDLTCLFAKATLDESNLWHRRLGHINFKTMNKLVKGNLVRGLPSKVFENNHTCVAKQHRASWIKREFSVARTPQQNRVAERKNRTLIEAAKTMQADSLLPIPFYAEVVNNACYVQNRVLVTKPYNKTPYELLLSSTPNIGFMRPFGCFVTILNTLDPLGKFDENADEGFLVGYSVNSKAFRIFNSRTRIVQETLHIILLENQPNVVRRNQPNHSAGIKENLDVGKVGKETISAQQYVLLPLWSTGLQDSHNTDADVAFDVKENENKVHVSPSSSNQPKKHDDKAKREAKGKSPIDLSTGVRDLRDEFEVFLVNSTNRVNAASAPVTAVGPNPTNSTNSVNATSPSDNSVRPHFEIDGKSSFVDPSQSPIDSDMPALEDIVYSDDEEDVGAEADFSNSEKIYLFSDMEYGKDGKRTSAFLYETIEEEVYVYQPSGFEDPDYLDKVYKVVKALYGLHHAPRAWYETLANYLLENGFQRGKIDHTLFIKKQKGDILLVQVYVDDIIFGSTNKELCKTFEKLMKDNFQMNGKSASTPIDTEKPLLKDHNGEDVDVHIYSNYATTSLDRKSTIGGCQFLGCRLISWQCKKQTVVATLSTETEYVVAASCCAQVLWIQNQLLDHGHFITTVSYKLILFGLMKDAVHLMLLGHKLLPLKFLHHSSANSWQWDLHSSGSGNTLHWQWELILPVGTLSWQHMVPTSLLTRSKLVPLTTAVSHNNVTRSRPAKTVGTKFHSPPRRTINHRPSPPASNFPPKVTTVKAPKHALKEKRGIDSGCSRHMIENLSYLSDFEEINGGYVAFGRNPKGGKITGKGKIRTDTECIVFSSNFKLSDDNHVLRRVPRKNNMYNVDLKILVPSGDLTCLFAKTTLDKSNLWHRRLGHINFKTMNKLVKGNLVRGLPSKVFENNHTCVACKKGKQHRASYPLGKFDGKADEGFLVGYSVSRSRPTWLFDIDTLTKSINYQPVTAGNQPNPSADPLNTDDDDATFKVKEPKFEVEKPESEVHVSPSSSAKTKKQDDKTKREAKGKTLEDITYSDDEEDVGAEDDFTNLEISITVSPILTSRVHKYHPVTQIIGDLSSATQIRSMTRMVKDQGGLTQINNEDFYTCMFACFLSQEEPEGFEDPDYPDKVYKVVKALYGLHQALRAWYETLANYLLENGYQRGKIDQTLFIKKQKDGKSASTPIDTEKPLLKDPDGKDVEVHTYRSMIGSLMYLTSSRLDIMFAVCACAHFQVTPKASHLHTVKRIFRYLEGKPHLGLWYPKDSPFNLVAYSNSDYAGASLDRKSTTRGCKFFGYVSEGFEQILDFLNASVINYALTVNLTIYVSCIKQFWSSISIKKVNEVVRLQALIDREKLIIIKATVREALHLDDAESIDCLLNEEIFAELARMGYEKPSTKLTFYKAFFSAQCRKNNFSKYIFDSLVRNVDSSSKFYMYPRFLQLMIATQVGMLVPRQATDDVDDVVADNVPADEVANDVVADDVIADVIDHAAAEPTQPLPTPTTTPPPPQELPSTSQEDASKQGVIAKNMAGFKMDFFKGMSYDAIRPIFEKHFNSVVGFLEKSEEELEEEASGALKRKTKSSKEKAAKKQKLDEEVEELKKHLQIMPNDDDDVYTEATPLALKMILLVERRYPLTGFTLDQMLNNVRLEVEEESEVSLELLRFVRRQQQEALDLMLLKTLRIYSKGLLLLVKDLLLPVQVDAVG</sequence>
<feature type="domain" description="Reverse transcriptase Ty1/copia-type" evidence="3">
    <location>
        <begin position="872"/>
        <end position="982"/>
    </location>
</feature>
<feature type="region of interest" description="Disordered" evidence="2">
    <location>
        <begin position="779"/>
        <end position="803"/>
    </location>
</feature>
<evidence type="ECO:0000256" key="1">
    <source>
        <dbReference type="ARBA" id="ARBA00022750"/>
    </source>
</evidence>
<feature type="compositionally biased region" description="Basic and acidic residues" evidence="2">
    <location>
        <begin position="734"/>
        <end position="748"/>
    </location>
</feature>
<name>A0A6L2J541_TANCI</name>
<feature type="compositionally biased region" description="Basic and acidic residues" evidence="2">
    <location>
        <begin position="2031"/>
        <end position="2043"/>
    </location>
</feature>
<dbReference type="InterPro" id="IPR013103">
    <property type="entry name" value="RVT_2"/>
</dbReference>
<dbReference type="CDD" id="cd09272">
    <property type="entry name" value="RNase_HI_RT_Ty1"/>
    <property type="match status" value="1"/>
</dbReference>
<feature type="domain" description="Reverse transcriptase Ty1/copia-type" evidence="3">
    <location>
        <begin position="1568"/>
        <end position="1629"/>
    </location>
</feature>
<dbReference type="SUPFAM" id="SSF53098">
    <property type="entry name" value="Ribonuclease H-like"/>
    <property type="match status" value="1"/>
</dbReference>
<dbReference type="Pfam" id="PF25597">
    <property type="entry name" value="SH3_retrovirus"/>
    <property type="match status" value="1"/>
</dbReference>
<feature type="domain" description="Retrovirus-related Pol polyprotein from transposon TNT 1-94-like beta-barrel" evidence="5">
    <location>
        <begin position="121"/>
        <end position="194"/>
    </location>
</feature>
<dbReference type="InterPro" id="IPR012337">
    <property type="entry name" value="RNaseH-like_sf"/>
</dbReference>
<feature type="compositionally biased region" description="Basic and acidic residues" evidence="2">
    <location>
        <begin position="1466"/>
        <end position="1482"/>
    </location>
</feature>
<dbReference type="InterPro" id="IPR057670">
    <property type="entry name" value="SH3_retrovirus"/>
</dbReference>
<feature type="domain" description="Retroviral polymerase SH3-like" evidence="6">
    <location>
        <begin position="612"/>
        <end position="659"/>
    </location>
</feature>
<feature type="domain" description="Retrovirus-related Pol polyprotein from transposon TNT 1-94-like beta-barrel" evidence="5">
    <location>
        <begin position="336"/>
        <end position="409"/>
    </location>
</feature>
<accession>A0A6L2J541</accession>
<evidence type="ECO:0000259" key="3">
    <source>
        <dbReference type="Pfam" id="PF07727"/>
    </source>
</evidence>
<dbReference type="SUPFAM" id="SSF56672">
    <property type="entry name" value="DNA/RNA polymerases"/>
    <property type="match status" value="1"/>
</dbReference>
<dbReference type="Pfam" id="PF22936">
    <property type="entry name" value="Pol_BBD"/>
    <property type="match status" value="3"/>
</dbReference>
<reference evidence="7" key="1">
    <citation type="journal article" date="2019" name="Sci. Rep.">
        <title>Draft genome of Tanacetum cinerariifolium, the natural source of mosquito coil.</title>
        <authorList>
            <person name="Yamashiro T."/>
            <person name="Shiraishi A."/>
            <person name="Satake H."/>
            <person name="Nakayama K."/>
        </authorList>
    </citation>
    <scope>NUCLEOTIDE SEQUENCE</scope>
</reference>
<dbReference type="GO" id="GO:0003676">
    <property type="term" value="F:nucleic acid binding"/>
    <property type="evidence" value="ECO:0007669"/>
    <property type="project" value="InterPro"/>
</dbReference>
<organism evidence="7">
    <name type="scientific">Tanacetum cinerariifolium</name>
    <name type="common">Dalmatian daisy</name>
    <name type="synonym">Chrysanthemum cinerariifolium</name>
    <dbReference type="NCBI Taxonomy" id="118510"/>
    <lineage>
        <taxon>Eukaryota</taxon>
        <taxon>Viridiplantae</taxon>
        <taxon>Streptophyta</taxon>
        <taxon>Embryophyta</taxon>
        <taxon>Tracheophyta</taxon>
        <taxon>Spermatophyta</taxon>
        <taxon>Magnoliopsida</taxon>
        <taxon>eudicotyledons</taxon>
        <taxon>Gunneridae</taxon>
        <taxon>Pentapetalae</taxon>
        <taxon>asterids</taxon>
        <taxon>campanulids</taxon>
        <taxon>Asterales</taxon>
        <taxon>Asteraceae</taxon>
        <taxon>Asteroideae</taxon>
        <taxon>Anthemideae</taxon>
        <taxon>Anthemidinae</taxon>
        <taxon>Tanacetum</taxon>
    </lineage>
</organism>
<evidence type="ECO:0000259" key="6">
    <source>
        <dbReference type="Pfam" id="PF25597"/>
    </source>
</evidence>
<dbReference type="GO" id="GO:0004190">
    <property type="term" value="F:aspartic-type endopeptidase activity"/>
    <property type="evidence" value="ECO:0007669"/>
    <property type="project" value="UniProtKB-KW"/>
</dbReference>
<keyword evidence="1" id="KW-0064">Aspartyl protease</keyword>
<dbReference type="InterPro" id="IPR054722">
    <property type="entry name" value="PolX-like_BBD"/>
</dbReference>
<evidence type="ECO:0000259" key="4">
    <source>
        <dbReference type="Pfam" id="PF13976"/>
    </source>
</evidence>
<feature type="region of interest" description="Disordered" evidence="2">
    <location>
        <begin position="2021"/>
        <end position="2043"/>
    </location>
</feature>